<name>A0ACC2LF19_PERAE</name>
<evidence type="ECO:0000313" key="2">
    <source>
        <dbReference type="Proteomes" id="UP001234297"/>
    </source>
</evidence>
<comment type="caution">
    <text evidence="1">The sequence shown here is derived from an EMBL/GenBank/DDBJ whole genome shotgun (WGS) entry which is preliminary data.</text>
</comment>
<dbReference type="Proteomes" id="UP001234297">
    <property type="component" value="Chromosome 8"/>
</dbReference>
<evidence type="ECO:0000313" key="1">
    <source>
        <dbReference type="EMBL" id="KAJ8632029.1"/>
    </source>
</evidence>
<proteinExistence type="predicted"/>
<reference evidence="1 2" key="1">
    <citation type="journal article" date="2022" name="Hortic Res">
        <title>A haplotype resolved chromosomal level avocado genome allows analysis of novel avocado genes.</title>
        <authorList>
            <person name="Nath O."/>
            <person name="Fletcher S.J."/>
            <person name="Hayward A."/>
            <person name="Shaw L.M."/>
            <person name="Masouleh A.K."/>
            <person name="Furtado A."/>
            <person name="Henry R.J."/>
            <person name="Mitter N."/>
        </authorList>
    </citation>
    <scope>NUCLEOTIDE SEQUENCE [LARGE SCALE GENOMIC DNA]</scope>
    <source>
        <strain evidence="2">cv. Hass</strain>
    </source>
</reference>
<organism evidence="1 2">
    <name type="scientific">Persea americana</name>
    <name type="common">Avocado</name>
    <dbReference type="NCBI Taxonomy" id="3435"/>
    <lineage>
        <taxon>Eukaryota</taxon>
        <taxon>Viridiplantae</taxon>
        <taxon>Streptophyta</taxon>
        <taxon>Embryophyta</taxon>
        <taxon>Tracheophyta</taxon>
        <taxon>Spermatophyta</taxon>
        <taxon>Magnoliopsida</taxon>
        <taxon>Magnoliidae</taxon>
        <taxon>Laurales</taxon>
        <taxon>Lauraceae</taxon>
        <taxon>Persea</taxon>
    </lineage>
</organism>
<sequence length="182" mass="19758">MMAQGHLIPMTDIAKLFALRQGVQVSIVTTPLNATRITSTTGDDPGHPAIGGFVTHCGWNSVLESVAAGVPMVTWSLSAEQFYYEKLITRVLRIGVEVGAQVGSNGVEGRLVIGKEEIKRAVAHLMDGGDEADERRRRVRELGKMAERPVEKGGSSYKDLDRLIELLKRCAASHPAPATMHK</sequence>
<gene>
    <name evidence="1" type="ORF">MRB53_025365</name>
</gene>
<keyword evidence="2" id="KW-1185">Reference proteome</keyword>
<dbReference type="EMBL" id="CM056816">
    <property type="protein sequence ID" value="KAJ8632029.1"/>
    <property type="molecule type" value="Genomic_DNA"/>
</dbReference>
<accession>A0ACC2LF19</accession>
<protein>
    <submittedName>
        <fullName evidence="1">Uncharacterized protein</fullName>
    </submittedName>
</protein>